<evidence type="ECO:0000256" key="6">
    <source>
        <dbReference type="ARBA" id="ARBA00022737"/>
    </source>
</evidence>
<feature type="domain" description="PLD phosphodiesterase" evidence="14">
    <location>
        <begin position="404"/>
        <end position="431"/>
    </location>
</feature>
<proteinExistence type="predicted"/>
<evidence type="ECO:0000256" key="10">
    <source>
        <dbReference type="ARBA" id="ARBA00023209"/>
    </source>
</evidence>
<keyword evidence="9 13" id="KW-0472">Membrane</keyword>
<comment type="caution">
    <text evidence="15">The sequence shown here is derived from an EMBL/GenBank/DDBJ whole genome shotgun (WGS) entry which is preliminary data.</text>
</comment>
<accession>A0A9D1H0E1</accession>
<organism evidence="15 16">
    <name type="scientific">Candidatus Avipropionibacterium avicola</name>
    <dbReference type="NCBI Taxonomy" id="2840701"/>
    <lineage>
        <taxon>Bacteria</taxon>
        <taxon>Bacillati</taxon>
        <taxon>Actinomycetota</taxon>
        <taxon>Actinomycetes</taxon>
        <taxon>Propionibacteriales</taxon>
        <taxon>Propionibacteriaceae</taxon>
        <taxon>Propionibacteriaceae incertae sedis</taxon>
        <taxon>Candidatus Avipropionibacterium</taxon>
    </lineage>
</organism>
<dbReference type="InterPro" id="IPR001736">
    <property type="entry name" value="PLipase_D/transphosphatidylase"/>
</dbReference>
<evidence type="ECO:0000256" key="11">
    <source>
        <dbReference type="ARBA" id="ARBA00023264"/>
    </source>
</evidence>
<evidence type="ECO:0000256" key="7">
    <source>
        <dbReference type="ARBA" id="ARBA00022989"/>
    </source>
</evidence>
<evidence type="ECO:0000313" key="16">
    <source>
        <dbReference type="Proteomes" id="UP000886842"/>
    </source>
</evidence>
<evidence type="ECO:0000256" key="8">
    <source>
        <dbReference type="ARBA" id="ARBA00023098"/>
    </source>
</evidence>
<evidence type="ECO:0000256" key="5">
    <source>
        <dbReference type="ARBA" id="ARBA00022692"/>
    </source>
</evidence>
<dbReference type="EC" id="2.7.8.-" evidence="12"/>
<dbReference type="Pfam" id="PF13091">
    <property type="entry name" value="PLDc_2"/>
    <property type="match status" value="2"/>
</dbReference>
<evidence type="ECO:0000259" key="14">
    <source>
        <dbReference type="PROSITE" id="PS50035"/>
    </source>
</evidence>
<evidence type="ECO:0000256" key="3">
    <source>
        <dbReference type="ARBA" id="ARBA00022516"/>
    </source>
</evidence>
<comment type="subcellular location">
    <subcellularLocation>
        <location evidence="1">Cell membrane</location>
        <topology evidence="1">Multi-pass membrane protein</topology>
    </subcellularLocation>
</comment>
<evidence type="ECO:0000256" key="9">
    <source>
        <dbReference type="ARBA" id="ARBA00023136"/>
    </source>
</evidence>
<feature type="transmembrane region" description="Helical" evidence="13">
    <location>
        <begin position="43"/>
        <end position="66"/>
    </location>
</feature>
<dbReference type="PANTHER" id="PTHR21248">
    <property type="entry name" value="CARDIOLIPIN SYNTHASE"/>
    <property type="match status" value="1"/>
</dbReference>
<keyword evidence="8" id="KW-0443">Lipid metabolism</keyword>
<keyword evidence="7 13" id="KW-1133">Transmembrane helix</keyword>
<dbReference type="PANTHER" id="PTHR21248:SF22">
    <property type="entry name" value="PHOSPHOLIPASE D"/>
    <property type="match status" value="1"/>
</dbReference>
<reference evidence="15" key="2">
    <citation type="journal article" date="2021" name="PeerJ">
        <title>Extensive microbial diversity within the chicken gut microbiome revealed by metagenomics and culture.</title>
        <authorList>
            <person name="Gilroy R."/>
            <person name="Ravi A."/>
            <person name="Getino M."/>
            <person name="Pursley I."/>
            <person name="Horton D.L."/>
            <person name="Alikhan N.F."/>
            <person name="Baker D."/>
            <person name="Gharbi K."/>
            <person name="Hall N."/>
            <person name="Watson M."/>
            <person name="Adriaenssens E.M."/>
            <person name="Foster-Nyarko E."/>
            <person name="Jarju S."/>
            <person name="Secka A."/>
            <person name="Antonio M."/>
            <person name="Oren A."/>
            <person name="Chaudhuri R.R."/>
            <person name="La Ragione R."/>
            <person name="Hildebrand F."/>
            <person name="Pallen M.J."/>
        </authorList>
    </citation>
    <scope>NUCLEOTIDE SEQUENCE</scope>
    <source>
        <strain evidence="15">ChiGjej1B1-24693</strain>
    </source>
</reference>
<keyword evidence="11" id="KW-1208">Phospholipid metabolism</keyword>
<evidence type="ECO:0000256" key="13">
    <source>
        <dbReference type="SAM" id="Phobius"/>
    </source>
</evidence>
<keyword evidence="10" id="KW-0594">Phospholipid biosynthesis</keyword>
<dbReference type="AlphaFoldDB" id="A0A9D1H0E1"/>
<evidence type="ECO:0000313" key="15">
    <source>
        <dbReference type="EMBL" id="HIT76824.1"/>
    </source>
</evidence>
<keyword evidence="4" id="KW-0808">Transferase</keyword>
<evidence type="ECO:0000256" key="4">
    <source>
        <dbReference type="ARBA" id="ARBA00022679"/>
    </source>
</evidence>
<feature type="domain" description="PLD phosphodiesterase" evidence="14">
    <location>
        <begin position="221"/>
        <end position="248"/>
    </location>
</feature>
<gene>
    <name evidence="15" type="primary">cls</name>
    <name evidence="15" type="ORF">IAA98_14690</name>
</gene>
<keyword evidence="2" id="KW-1003">Cell membrane</keyword>
<dbReference type="SMART" id="SM00155">
    <property type="entry name" value="PLDc"/>
    <property type="match status" value="2"/>
</dbReference>
<dbReference type="GO" id="GO:0005886">
    <property type="term" value="C:plasma membrane"/>
    <property type="evidence" value="ECO:0007669"/>
    <property type="project" value="UniProtKB-SubCell"/>
</dbReference>
<evidence type="ECO:0000256" key="1">
    <source>
        <dbReference type="ARBA" id="ARBA00004651"/>
    </source>
</evidence>
<dbReference type="Gene3D" id="3.30.870.10">
    <property type="entry name" value="Endonuclease Chain A"/>
    <property type="match status" value="2"/>
</dbReference>
<feature type="transmembrane region" description="Helical" evidence="13">
    <location>
        <begin position="12"/>
        <end position="31"/>
    </location>
</feature>
<dbReference type="NCBIfam" id="TIGR04265">
    <property type="entry name" value="bac_cardiolipin"/>
    <property type="match status" value="1"/>
</dbReference>
<name>A0A9D1H0E1_9ACTN</name>
<dbReference type="InterPro" id="IPR022924">
    <property type="entry name" value="Cardiolipin_synthase"/>
</dbReference>
<protein>
    <recommendedName>
        <fullName evidence="12">Cardiolipin synthase</fullName>
        <ecNumber evidence="12">2.7.8.-</ecNumber>
    </recommendedName>
</protein>
<evidence type="ECO:0000256" key="2">
    <source>
        <dbReference type="ARBA" id="ARBA00022475"/>
    </source>
</evidence>
<dbReference type="InterPro" id="IPR025202">
    <property type="entry name" value="PLD-like_dom"/>
</dbReference>
<reference evidence="15" key="1">
    <citation type="submission" date="2020-10" db="EMBL/GenBank/DDBJ databases">
        <authorList>
            <person name="Gilroy R."/>
        </authorList>
    </citation>
    <scope>NUCLEOTIDE SEQUENCE</scope>
    <source>
        <strain evidence="15">ChiGjej1B1-24693</strain>
    </source>
</reference>
<dbReference type="Proteomes" id="UP000886842">
    <property type="component" value="Unassembled WGS sequence"/>
</dbReference>
<evidence type="ECO:0000256" key="12">
    <source>
        <dbReference type="NCBIfam" id="TIGR04265"/>
    </source>
</evidence>
<keyword evidence="6" id="KW-0677">Repeat</keyword>
<keyword evidence="3" id="KW-0444">Lipid biosynthesis</keyword>
<dbReference type="GO" id="GO:0008808">
    <property type="term" value="F:cardiolipin synthase activity"/>
    <property type="evidence" value="ECO:0007669"/>
    <property type="project" value="UniProtKB-UniRule"/>
</dbReference>
<dbReference type="EMBL" id="DVLP01000421">
    <property type="protein sequence ID" value="HIT76824.1"/>
    <property type="molecule type" value="Genomic_DNA"/>
</dbReference>
<dbReference type="InterPro" id="IPR027379">
    <property type="entry name" value="CLS_N"/>
</dbReference>
<sequence length="491" mass="55880">MDWSAVDWRQIFTTAVLVLEYVVKIVALGLVPENRRPASAQAWLLLILFLPLVGVPLFLLIGSPYVRGRRRAIQARATELFRDATAHMPVLPETARAEPHLASVLSMSYDLTGFPCTAGDNRQLYDDTVALCTAMAERVDRAEHHVHVQFYIMRWDEATDVFFTALARAVERGVEVRLLLDHLGSRKYPGWRRFRKRMSEAGIDWHLMMPILPLKGRMRRPDLRNHRKLVVIDGATAFIGSHNLIHPSYNLRRNRRVGREWKDLTVEVGGDIVTSIQSVFLVDWFTETGEELDQDDYLERSAPPRDEGLNAMQLVPSGPGFPTEPNLRLFICLVHQAQEKLTITSPYFVPDESLLSAITTAALRGVEVELFVGEQADQFFVGHAQASYYRELLEAGVTIHLYPKPAVLHAKYLVVDDAVCAIGSSNMDFRSFILDYEVMLVAFDGDLVGQLQHNDQLYRDVSSELSLEQWKQRPWYLKYLDNACRLTSALM</sequence>
<dbReference type="SUPFAM" id="SSF56024">
    <property type="entry name" value="Phospholipase D/nuclease"/>
    <property type="match status" value="2"/>
</dbReference>
<dbReference type="GO" id="GO:0032049">
    <property type="term" value="P:cardiolipin biosynthetic process"/>
    <property type="evidence" value="ECO:0007669"/>
    <property type="project" value="UniProtKB-UniRule"/>
</dbReference>
<dbReference type="PROSITE" id="PS50035">
    <property type="entry name" value="PLD"/>
    <property type="match status" value="2"/>
</dbReference>
<dbReference type="CDD" id="cd09158">
    <property type="entry name" value="PLDc_EcCLS_like_2"/>
    <property type="match status" value="1"/>
</dbReference>
<dbReference type="Pfam" id="PF13396">
    <property type="entry name" value="PLDc_N"/>
    <property type="match status" value="1"/>
</dbReference>
<keyword evidence="5 13" id="KW-0812">Transmembrane</keyword>